<dbReference type="CDD" id="cd02869">
    <property type="entry name" value="PseudoU_synth_RluA_like"/>
    <property type="match status" value="1"/>
</dbReference>
<dbReference type="InterPro" id="IPR006145">
    <property type="entry name" value="PsdUridine_synth_RsuA/RluA"/>
</dbReference>
<dbReference type="GO" id="GO:0016757">
    <property type="term" value="F:glycosyltransferase activity"/>
    <property type="evidence" value="ECO:0007669"/>
    <property type="project" value="UniProtKB-KW"/>
</dbReference>
<dbReference type="PANTHER" id="PTHR43685">
    <property type="entry name" value="GLYCOSYLTRANSFERASE"/>
    <property type="match status" value="1"/>
</dbReference>
<feature type="domain" description="Pseudouridine synthase RsuA/RluA-like" evidence="5">
    <location>
        <begin position="399"/>
        <end position="511"/>
    </location>
</feature>
<dbReference type="GO" id="GO:0003723">
    <property type="term" value="F:RNA binding"/>
    <property type="evidence" value="ECO:0007669"/>
    <property type="project" value="InterPro"/>
</dbReference>
<dbReference type="AlphaFoldDB" id="A0A813IIG2"/>
<keyword evidence="3" id="KW-0808">Transferase</keyword>
<dbReference type="InterPro" id="IPR029044">
    <property type="entry name" value="Nucleotide-diphossugar_trans"/>
</dbReference>
<evidence type="ECO:0000256" key="1">
    <source>
        <dbReference type="ARBA" id="ARBA00006739"/>
    </source>
</evidence>
<dbReference type="GO" id="GO:0001522">
    <property type="term" value="P:pseudouridine synthesis"/>
    <property type="evidence" value="ECO:0007669"/>
    <property type="project" value="InterPro"/>
</dbReference>
<dbReference type="InterPro" id="IPR020103">
    <property type="entry name" value="PsdUridine_synth_cat_dom_sf"/>
</dbReference>
<accession>A0A813IIG2</accession>
<dbReference type="Pfam" id="PF00535">
    <property type="entry name" value="Glycos_transf_2"/>
    <property type="match status" value="1"/>
</dbReference>
<gene>
    <name evidence="6" type="ORF">PGLA2088_LOCUS7848</name>
</gene>
<dbReference type="GO" id="GO:0009982">
    <property type="term" value="F:pseudouridine synthase activity"/>
    <property type="evidence" value="ECO:0007669"/>
    <property type="project" value="InterPro"/>
</dbReference>
<reference evidence="6" key="1">
    <citation type="submission" date="2021-02" db="EMBL/GenBank/DDBJ databases">
        <authorList>
            <person name="Dougan E. K."/>
            <person name="Rhodes N."/>
            <person name="Thang M."/>
            <person name="Chan C."/>
        </authorList>
    </citation>
    <scope>NUCLEOTIDE SEQUENCE</scope>
</reference>
<sequence>AERIQHFFSALQPPLDSVRQLDDKAADWLSRRQRMKQSEVSHRSACFEFPVLVTLDPSSFGSATEADALLRSQLHSSLGLGGGSSSSKDGCAQLARKVGWSPKEVEEYFQNVATGGSSPSSKLQGLLEAERYRDHYSDTVCVAHMPPSAVLPRPLVASQPLVSWLIPVRNAEDFVLDSLRSVEGQVGMGPGSFEVVLVEDASEDGTLEVLRRYAEGKPHVRVVEGSGMQMGVAGSLREGWGHCRGDFVARLDADDEAEPDRLVKQLRYMEQHKTVSVVGSRVRPFFSEERKCTIEKVAEKEAFPLSVLCHGIDVRARIAQLDFLVSKGRLTQEACARLVLTQPECLLDYGVKQVWSDPLMADKRWRLIAVRKAFNMLTLDRPDSFEGEKTVESWFQRELPGLQMHLCNQLEDEVSGVLLMGTSKKASQVCKDLFQKQLVKKTYHALVSGHPQWDEEVCLDSPVKGGRPATYVRVLRRGFWVFNPGIEEPVAASLVEAWTMVGRTHQIKVHLRDAGHPVLGDRDESQVRKDAGAAAYRLFLHATRLDVPLPEHIGAVSIEDPHGFDSQLVDAAEQVAERRCVPWRAQAAALLDVDLLQEALRRWGSADFEEAAAGLRQRCPALEAFAETADGAENQVSARIAQLDFLVDTGAMSGADCLQMVTSWPECLSDFTIRQVWAQDDLVAVNKPFNRLMYCKKRLPREVPVADWLKTGFQ</sequence>
<evidence type="ECO:0000256" key="2">
    <source>
        <dbReference type="ARBA" id="ARBA00022676"/>
    </source>
</evidence>
<dbReference type="Pfam" id="PF00849">
    <property type="entry name" value="PseudoU_synth_2"/>
    <property type="match status" value="1"/>
</dbReference>
<feature type="non-terminal residue" evidence="6">
    <location>
        <position position="714"/>
    </location>
</feature>
<feature type="domain" description="Glycosyltransferase 2-like" evidence="4">
    <location>
        <begin position="163"/>
        <end position="286"/>
    </location>
</feature>
<dbReference type="CDD" id="cd00761">
    <property type="entry name" value="Glyco_tranf_GTA_type"/>
    <property type="match status" value="1"/>
</dbReference>
<evidence type="ECO:0000313" key="7">
    <source>
        <dbReference type="Proteomes" id="UP000626109"/>
    </source>
</evidence>
<dbReference type="InterPro" id="IPR001173">
    <property type="entry name" value="Glyco_trans_2-like"/>
</dbReference>
<comment type="caution">
    <text evidence="6">The sequence shown here is derived from an EMBL/GenBank/DDBJ whole genome shotgun (WGS) entry which is preliminary data.</text>
</comment>
<dbReference type="InterPro" id="IPR050834">
    <property type="entry name" value="Glycosyltransf_2"/>
</dbReference>
<dbReference type="Gene3D" id="3.30.2350.10">
    <property type="entry name" value="Pseudouridine synthase"/>
    <property type="match status" value="1"/>
</dbReference>
<dbReference type="Gene3D" id="3.90.550.10">
    <property type="entry name" value="Spore Coat Polysaccharide Biosynthesis Protein SpsA, Chain A"/>
    <property type="match status" value="1"/>
</dbReference>
<protein>
    <recommendedName>
        <fullName evidence="8">Pseudouridine synthase RsuA/RluA-like domain-containing protein</fullName>
    </recommendedName>
</protein>
<comment type="similarity">
    <text evidence="1">Belongs to the glycosyltransferase 2 family.</text>
</comment>
<dbReference type="PANTHER" id="PTHR43685:SF5">
    <property type="entry name" value="GLYCOSYLTRANSFERASE EPSE-RELATED"/>
    <property type="match status" value="1"/>
</dbReference>
<evidence type="ECO:0000313" key="6">
    <source>
        <dbReference type="EMBL" id="CAE8649916.1"/>
    </source>
</evidence>
<dbReference type="EMBL" id="CAJNNW010008311">
    <property type="protein sequence ID" value="CAE8649916.1"/>
    <property type="molecule type" value="Genomic_DNA"/>
</dbReference>
<feature type="non-terminal residue" evidence="6">
    <location>
        <position position="1"/>
    </location>
</feature>
<keyword evidence="2" id="KW-0328">Glycosyltransferase</keyword>
<organism evidence="6 7">
    <name type="scientific">Polarella glacialis</name>
    <name type="common">Dinoflagellate</name>
    <dbReference type="NCBI Taxonomy" id="89957"/>
    <lineage>
        <taxon>Eukaryota</taxon>
        <taxon>Sar</taxon>
        <taxon>Alveolata</taxon>
        <taxon>Dinophyceae</taxon>
        <taxon>Suessiales</taxon>
        <taxon>Suessiaceae</taxon>
        <taxon>Polarella</taxon>
    </lineage>
</organism>
<evidence type="ECO:0000259" key="4">
    <source>
        <dbReference type="Pfam" id="PF00535"/>
    </source>
</evidence>
<proteinExistence type="inferred from homology"/>
<dbReference type="SUPFAM" id="SSF53448">
    <property type="entry name" value="Nucleotide-diphospho-sugar transferases"/>
    <property type="match status" value="1"/>
</dbReference>
<name>A0A813IIG2_POLGL</name>
<dbReference type="Proteomes" id="UP000626109">
    <property type="component" value="Unassembled WGS sequence"/>
</dbReference>
<dbReference type="SUPFAM" id="SSF55120">
    <property type="entry name" value="Pseudouridine synthase"/>
    <property type="match status" value="1"/>
</dbReference>
<evidence type="ECO:0000259" key="5">
    <source>
        <dbReference type="Pfam" id="PF00849"/>
    </source>
</evidence>
<evidence type="ECO:0008006" key="8">
    <source>
        <dbReference type="Google" id="ProtNLM"/>
    </source>
</evidence>
<evidence type="ECO:0000256" key="3">
    <source>
        <dbReference type="ARBA" id="ARBA00022679"/>
    </source>
</evidence>